<protein>
    <submittedName>
        <fullName evidence="1">Uncharacterized protein</fullName>
    </submittedName>
</protein>
<gene>
    <name evidence="1" type="ORF">LCGC14_0870900</name>
</gene>
<feature type="non-terminal residue" evidence="1">
    <location>
        <position position="1"/>
    </location>
</feature>
<organism evidence="1">
    <name type="scientific">marine sediment metagenome</name>
    <dbReference type="NCBI Taxonomy" id="412755"/>
    <lineage>
        <taxon>unclassified sequences</taxon>
        <taxon>metagenomes</taxon>
        <taxon>ecological metagenomes</taxon>
    </lineage>
</organism>
<proteinExistence type="predicted"/>
<dbReference type="EMBL" id="LAZR01002691">
    <property type="protein sequence ID" value="KKN26831.1"/>
    <property type="molecule type" value="Genomic_DNA"/>
</dbReference>
<evidence type="ECO:0000313" key="1">
    <source>
        <dbReference type="EMBL" id="KKN26831.1"/>
    </source>
</evidence>
<comment type="caution">
    <text evidence="1">The sequence shown here is derived from an EMBL/GenBank/DDBJ whole genome shotgun (WGS) entry which is preliminary data.</text>
</comment>
<accession>A0A0F9RPH5</accession>
<sequence length="74" mass="8384">LTIATGYCAPKGIELCWVSSFDEGNLGSLRKEGHVQTVNATVYNVKDWKDWNEDLSRVSTDLLKEELEKRGKKL</sequence>
<name>A0A0F9RPH5_9ZZZZ</name>
<reference evidence="1" key="1">
    <citation type="journal article" date="2015" name="Nature">
        <title>Complex archaea that bridge the gap between prokaryotes and eukaryotes.</title>
        <authorList>
            <person name="Spang A."/>
            <person name="Saw J.H."/>
            <person name="Jorgensen S.L."/>
            <person name="Zaremba-Niedzwiedzka K."/>
            <person name="Martijn J."/>
            <person name="Lind A.E."/>
            <person name="van Eijk R."/>
            <person name="Schleper C."/>
            <person name="Guy L."/>
            <person name="Ettema T.J."/>
        </authorList>
    </citation>
    <scope>NUCLEOTIDE SEQUENCE</scope>
</reference>
<dbReference type="AlphaFoldDB" id="A0A0F9RPH5"/>